<evidence type="ECO:0000256" key="5">
    <source>
        <dbReference type="ARBA" id="ARBA00023136"/>
    </source>
</evidence>
<comment type="subcellular location">
    <subcellularLocation>
        <location evidence="1 6">Endoplasmic reticulum membrane</location>
        <topology evidence="1 6">Multi-pass membrane protein</topology>
    </subcellularLocation>
</comment>
<keyword evidence="3 6" id="KW-0256">Endoplasmic reticulum</keyword>
<evidence type="ECO:0000256" key="3">
    <source>
        <dbReference type="ARBA" id="ARBA00022824"/>
    </source>
</evidence>
<accession>A0ABP0EM87</accession>
<dbReference type="PANTHER" id="PTHR10994:SF193">
    <property type="entry name" value="RETICULON-LIKE PROTEIN"/>
    <property type="match status" value="1"/>
</dbReference>
<evidence type="ECO:0000313" key="9">
    <source>
        <dbReference type="Proteomes" id="UP001497600"/>
    </source>
</evidence>
<organism evidence="8 9">
    <name type="scientific">[Candida] anglica</name>
    <dbReference type="NCBI Taxonomy" id="148631"/>
    <lineage>
        <taxon>Eukaryota</taxon>
        <taxon>Fungi</taxon>
        <taxon>Dikarya</taxon>
        <taxon>Ascomycota</taxon>
        <taxon>Saccharomycotina</taxon>
        <taxon>Pichiomycetes</taxon>
        <taxon>Debaryomycetaceae</taxon>
        <taxon>Kurtzmaniella</taxon>
    </lineage>
</organism>
<keyword evidence="9" id="KW-1185">Reference proteome</keyword>
<feature type="transmembrane region" description="Helical" evidence="6">
    <location>
        <begin position="28"/>
        <end position="49"/>
    </location>
</feature>
<name>A0ABP0EM87_9ASCO</name>
<reference evidence="8 9" key="1">
    <citation type="submission" date="2024-01" db="EMBL/GenBank/DDBJ databases">
        <authorList>
            <consortium name="Genoscope - CEA"/>
            <person name="William W."/>
        </authorList>
    </citation>
    <scope>NUCLEOTIDE SEQUENCE [LARGE SCALE GENOMIC DNA]</scope>
    <source>
        <strain evidence="8 9">29B2s-10</strain>
    </source>
</reference>
<keyword evidence="5 6" id="KW-0472">Membrane</keyword>
<dbReference type="PROSITE" id="PS50845">
    <property type="entry name" value="RETICULON"/>
    <property type="match status" value="1"/>
</dbReference>
<protein>
    <recommendedName>
        <fullName evidence="6">Reticulon-like protein</fullName>
    </recommendedName>
</protein>
<keyword evidence="4 6" id="KW-1133">Transmembrane helix</keyword>
<dbReference type="Proteomes" id="UP001497600">
    <property type="component" value="Chromosome G"/>
</dbReference>
<evidence type="ECO:0000256" key="6">
    <source>
        <dbReference type="RuleBase" id="RU363132"/>
    </source>
</evidence>
<feature type="domain" description="Reticulon" evidence="7">
    <location>
        <begin position="13"/>
        <end position="242"/>
    </location>
</feature>
<gene>
    <name evidence="8" type="ORF">CAAN4_G17832</name>
</gene>
<evidence type="ECO:0000256" key="1">
    <source>
        <dbReference type="ARBA" id="ARBA00004477"/>
    </source>
</evidence>
<evidence type="ECO:0000259" key="7">
    <source>
        <dbReference type="PROSITE" id="PS50845"/>
    </source>
</evidence>
<evidence type="ECO:0000256" key="2">
    <source>
        <dbReference type="ARBA" id="ARBA00022692"/>
    </source>
</evidence>
<dbReference type="EMBL" id="OZ004259">
    <property type="protein sequence ID" value="CAK7919389.1"/>
    <property type="molecule type" value="Genomic_DNA"/>
</dbReference>
<dbReference type="Pfam" id="PF02453">
    <property type="entry name" value="Reticulon"/>
    <property type="match status" value="1"/>
</dbReference>
<evidence type="ECO:0000256" key="4">
    <source>
        <dbReference type="ARBA" id="ARBA00022989"/>
    </source>
</evidence>
<dbReference type="PANTHER" id="PTHR10994">
    <property type="entry name" value="RETICULON"/>
    <property type="match status" value="1"/>
</dbReference>
<proteinExistence type="predicted"/>
<dbReference type="InterPro" id="IPR003388">
    <property type="entry name" value="Reticulon"/>
</dbReference>
<keyword evidence="2 6" id="KW-0812">Transmembrane</keyword>
<feature type="transmembrane region" description="Helical" evidence="6">
    <location>
        <begin position="137"/>
        <end position="158"/>
    </location>
</feature>
<evidence type="ECO:0000313" key="8">
    <source>
        <dbReference type="EMBL" id="CAK7919389.1"/>
    </source>
</evidence>
<sequence length="305" mass="32252">MSAPVVTPTSTSTCSLLTWKDPVQTAKVFGGIVTTLIVFKFVNLFNLFFHLAYLGLLAAAAAEYAGKLVTGQGFVTKYKPGTKSFAAKFNADVLPSIAKFNTKVEAEVQNIVYAHDIETTLKAGGISYILYKLTSWFSLYTLVFSAVVLTFTVPAAYFHNKKEVDAAIHQYSQCAQAKFSELTKVAHEKAAPHFETLAKKTGPIGTFISSKIPTRTAGSTVGSDRSTSYASIPASTKPAAAKPAPANPVVAKSADVTVPVSVEPEVATTTGASKFPDVPASLQADINAAVHEAKTKTGEVPAPNL</sequence>
<dbReference type="InterPro" id="IPR045064">
    <property type="entry name" value="Reticulon-like"/>
</dbReference>